<dbReference type="PaxDb" id="30732-ENSOMEP00000024941"/>
<evidence type="ECO:0000313" key="1">
    <source>
        <dbReference type="Ensembl" id="ENSOMEP00000024941.1"/>
    </source>
</evidence>
<evidence type="ECO:0000313" key="2">
    <source>
        <dbReference type="Proteomes" id="UP000261560"/>
    </source>
</evidence>
<accession>A0A3B3D505</accession>
<dbReference type="AlphaFoldDB" id="A0A3B3D505"/>
<protein>
    <submittedName>
        <fullName evidence="1">Uncharacterized protein</fullName>
    </submittedName>
</protein>
<proteinExistence type="predicted"/>
<name>A0A3B3D505_ORYME</name>
<dbReference type="Ensembl" id="ENSOMET00000008410.1">
    <property type="protein sequence ID" value="ENSOMEP00000024941.1"/>
    <property type="gene ID" value="ENSOMEG00000005871.1"/>
</dbReference>
<dbReference type="Proteomes" id="UP000261560">
    <property type="component" value="Unplaced"/>
</dbReference>
<reference evidence="1" key="2">
    <citation type="submission" date="2025-09" db="UniProtKB">
        <authorList>
            <consortium name="Ensembl"/>
        </authorList>
    </citation>
    <scope>IDENTIFICATION</scope>
</reference>
<keyword evidence="2" id="KW-1185">Reference proteome</keyword>
<sequence length="111" mass="12509">MKPLNRIKMTRCRAQMLHTCGFSHRLHSDCQMSLFLGAQRKDTHPLNNSSGPLVHCPKFGVEKMKITSLNLTYCTLIAARQTTFQRVICNRFSCVGCKAMGKEIATKCDTT</sequence>
<reference evidence="1" key="1">
    <citation type="submission" date="2025-08" db="UniProtKB">
        <authorList>
            <consortium name="Ensembl"/>
        </authorList>
    </citation>
    <scope>IDENTIFICATION</scope>
</reference>
<organism evidence="1 2">
    <name type="scientific">Oryzias melastigma</name>
    <name type="common">Marine medaka</name>
    <dbReference type="NCBI Taxonomy" id="30732"/>
    <lineage>
        <taxon>Eukaryota</taxon>
        <taxon>Metazoa</taxon>
        <taxon>Chordata</taxon>
        <taxon>Craniata</taxon>
        <taxon>Vertebrata</taxon>
        <taxon>Euteleostomi</taxon>
        <taxon>Actinopterygii</taxon>
        <taxon>Neopterygii</taxon>
        <taxon>Teleostei</taxon>
        <taxon>Neoteleostei</taxon>
        <taxon>Acanthomorphata</taxon>
        <taxon>Ovalentaria</taxon>
        <taxon>Atherinomorphae</taxon>
        <taxon>Beloniformes</taxon>
        <taxon>Adrianichthyidae</taxon>
        <taxon>Oryziinae</taxon>
        <taxon>Oryzias</taxon>
    </lineage>
</organism>